<name>A0ABS1IMA8_9GAMM</name>
<organism evidence="1 2">
    <name type="scientific">Limnobaculum allomyrinae</name>
    <dbReference type="NCBI Taxonomy" id="2791986"/>
    <lineage>
        <taxon>Bacteria</taxon>
        <taxon>Pseudomonadati</taxon>
        <taxon>Pseudomonadota</taxon>
        <taxon>Gammaproteobacteria</taxon>
        <taxon>Enterobacterales</taxon>
        <taxon>Budviciaceae</taxon>
        <taxon>Limnobaculum</taxon>
    </lineage>
</organism>
<sequence>MSDLSPLDSWLRVSTWHTGHPKDDERFFKAIYQLIIRNEKMIEPDKVEGYILDTQKEMLAPSFLEDLAHNYARKYDVIYSFIYENKLVL</sequence>
<accession>A0ABS1IMA8</accession>
<dbReference type="EMBL" id="JADRCR010000001">
    <property type="protein sequence ID" value="MBK5142882.1"/>
    <property type="molecule type" value="Genomic_DNA"/>
</dbReference>
<protein>
    <submittedName>
        <fullName evidence="1">Uncharacterized protein</fullName>
    </submittedName>
</protein>
<reference evidence="1 2" key="1">
    <citation type="submission" date="2020-11" db="EMBL/GenBank/DDBJ databases">
        <title>Insectihabitans protaetiae gen. nov. sp. nov. and Insectihabitans allomyrinae sp. nov., isolated from larvae of Protaetia brevitarsis seulensis and Allomyrina dichotoma, respectively.</title>
        <authorList>
            <person name="Lee S.D."/>
            <person name="Byeon Y.-S."/>
            <person name="Kim S.-M."/>
            <person name="Yang H.L."/>
            <person name="Kim I.S."/>
        </authorList>
    </citation>
    <scope>NUCLEOTIDE SEQUENCE [LARGE SCALE GENOMIC DNA]</scope>
    <source>
        <strain evidence="1 2">BWR-B9</strain>
    </source>
</reference>
<keyword evidence="2" id="KW-1185">Reference proteome</keyword>
<evidence type="ECO:0000313" key="1">
    <source>
        <dbReference type="EMBL" id="MBK5142882.1"/>
    </source>
</evidence>
<evidence type="ECO:0000313" key="2">
    <source>
        <dbReference type="Proteomes" id="UP001296921"/>
    </source>
</evidence>
<proteinExistence type="predicted"/>
<dbReference type="RefSeq" id="WP_218465339.1">
    <property type="nucleotide sequence ID" value="NZ_JADRCR010000001.1"/>
</dbReference>
<comment type="caution">
    <text evidence="1">The sequence shown here is derived from an EMBL/GenBank/DDBJ whole genome shotgun (WGS) entry which is preliminary data.</text>
</comment>
<dbReference type="Proteomes" id="UP001296921">
    <property type="component" value="Unassembled WGS sequence"/>
</dbReference>
<gene>
    <name evidence="1" type="ORF">I2494_03980</name>
</gene>